<dbReference type="Gene3D" id="3.90.25.10">
    <property type="entry name" value="UDP-galactose 4-epimerase, domain 1"/>
    <property type="match status" value="1"/>
</dbReference>
<evidence type="ECO:0000313" key="5">
    <source>
        <dbReference type="Proteomes" id="UP000248146"/>
    </source>
</evidence>
<evidence type="ECO:0000256" key="1">
    <source>
        <dbReference type="ARBA" id="ARBA00005125"/>
    </source>
</evidence>
<evidence type="ECO:0000256" key="2">
    <source>
        <dbReference type="ARBA" id="ARBA00007637"/>
    </source>
</evidence>
<evidence type="ECO:0000259" key="3">
    <source>
        <dbReference type="Pfam" id="PF01370"/>
    </source>
</evidence>
<accession>A0A2V4KSR3</accession>
<dbReference type="InterPro" id="IPR036291">
    <property type="entry name" value="NAD(P)-bd_dom_sf"/>
</dbReference>
<comment type="similarity">
    <text evidence="2">Belongs to the NAD(P)-dependent epimerase/dehydratase family.</text>
</comment>
<evidence type="ECO:0000313" key="4">
    <source>
        <dbReference type="EMBL" id="PYC21084.1"/>
    </source>
</evidence>
<name>A0A2V4KSR3_AQUAC</name>
<dbReference type="Pfam" id="PF01370">
    <property type="entry name" value="Epimerase"/>
    <property type="match status" value="2"/>
</dbReference>
<dbReference type="AlphaFoldDB" id="A0A2V4KSR3"/>
<protein>
    <submittedName>
        <fullName evidence="4">NAD-dependent dehydratase</fullName>
    </submittedName>
</protein>
<dbReference type="CDD" id="cd08946">
    <property type="entry name" value="SDR_e"/>
    <property type="match status" value="1"/>
</dbReference>
<dbReference type="Proteomes" id="UP000248146">
    <property type="component" value="Unassembled WGS sequence"/>
</dbReference>
<gene>
    <name evidence="4" type="ORF">DMO17_17185</name>
</gene>
<dbReference type="OrthoDB" id="5295702at2"/>
<comment type="pathway">
    <text evidence="1">Bacterial outer membrane biogenesis; LPS O-antigen biosynthesis.</text>
</comment>
<dbReference type="SUPFAM" id="SSF51735">
    <property type="entry name" value="NAD(P)-binding Rossmann-fold domains"/>
    <property type="match status" value="1"/>
</dbReference>
<sequence>MAHVSRFTVLGAGGFIGRHLVAHLRASGHQVLTPARDVSLAGQAHGHLIYAVGLTGDFRQRPLDAVDAHVGLLARVLREASFESFLYLSSTRVYGGLSADQLAQEDMDLPQRPTLDGLYDLSKLLGESMCLAQNHPAVRVVRLSNVYGVGQSPHTFLQMVLAELLREGEVTIGEAAESTKDYVSLRDVIELIPRISEHGDSRLYNLASGINLSHRELAERLQVLTGARVRFAEDGVCRRFPRIDISRISRAFAWQPRSLLVDLPELLGR</sequence>
<proteinExistence type="inferred from homology"/>
<reference evidence="4 5" key="1">
    <citation type="submission" date="2018-06" db="EMBL/GenBank/DDBJ databases">
        <title>Pseudomonas diversity within urban Lake Michigan freshwaters.</title>
        <authorList>
            <person name="Batrich M."/>
            <person name="Hatzopoulos T."/>
            <person name="Putonti C."/>
        </authorList>
    </citation>
    <scope>NUCLEOTIDE SEQUENCE [LARGE SCALE GENOMIC DNA]</scope>
    <source>
        <strain evidence="4 5">MB-090714</strain>
    </source>
</reference>
<feature type="domain" description="NAD-dependent epimerase/dehydratase" evidence="3">
    <location>
        <begin position="52"/>
        <end position="206"/>
    </location>
</feature>
<dbReference type="Gene3D" id="3.40.50.720">
    <property type="entry name" value="NAD(P)-binding Rossmann-like Domain"/>
    <property type="match status" value="2"/>
</dbReference>
<feature type="domain" description="NAD-dependent epimerase/dehydratase" evidence="3">
    <location>
        <begin position="8"/>
        <end position="40"/>
    </location>
</feature>
<comment type="caution">
    <text evidence="4">The sequence shown here is derived from an EMBL/GenBank/DDBJ whole genome shotgun (WGS) entry which is preliminary data.</text>
</comment>
<dbReference type="EMBL" id="QJRX01000009">
    <property type="protein sequence ID" value="PYC21084.1"/>
    <property type="molecule type" value="Genomic_DNA"/>
</dbReference>
<dbReference type="InterPro" id="IPR001509">
    <property type="entry name" value="Epimerase_deHydtase"/>
</dbReference>
<dbReference type="PANTHER" id="PTHR43000">
    <property type="entry name" value="DTDP-D-GLUCOSE 4,6-DEHYDRATASE-RELATED"/>
    <property type="match status" value="1"/>
</dbReference>
<organism evidence="4 5">
    <name type="scientific">Aquipseudomonas alcaligenes</name>
    <name type="common">Pseudomonas alcaligenes</name>
    <dbReference type="NCBI Taxonomy" id="43263"/>
    <lineage>
        <taxon>Bacteria</taxon>
        <taxon>Pseudomonadati</taxon>
        <taxon>Pseudomonadota</taxon>
        <taxon>Gammaproteobacteria</taxon>
        <taxon>Pseudomonadales</taxon>
        <taxon>Pseudomonadaceae</taxon>
        <taxon>Aquipseudomonas</taxon>
    </lineage>
</organism>